<protein>
    <submittedName>
        <fullName evidence="2">Uncharacterized protein</fullName>
    </submittedName>
</protein>
<accession>A0AAW0QRV0</accession>
<name>A0AAW0QRV0_9PEZI</name>
<reference evidence="2 3" key="1">
    <citation type="submission" date="2023-01" db="EMBL/GenBank/DDBJ databases">
        <title>Analysis of 21 Apiospora genomes using comparative genomics revels a genus with tremendous synthesis potential of carbohydrate active enzymes and secondary metabolites.</title>
        <authorList>
            <person name="Sorensen T."/>
        </authorList>
    </citation>
    <scope>NUCLEOTIDE SEQUENCE [LARGE SCALE GENOMIC DNA]</scope>
    <source>
        <strain evidence="2 3">CBS 117206</strain>
    </source>
</reference>
<comment type="caution">
    <text evidence="2">The sequence shown here is derived from an EMBL/GenBank/DDBJ whole genome shotgun (WGS) entry which is preliminary data.</text>
</comment>
<evidence type="ECO:0000256" key="1">
    <source>
        <dbReference type="SAM" id="Coils"/>
    </source>
</evidence>
<feature type="coiled-coil region" evidence="1">
    <location>
        <begin position="37"/>
        <end position="64"/>
    </location>
</feature>
<keyword evidence="1" id="KW-0175">Coiled coil</keyword>
<dbReference type="EMBL" id="JAQQWP010000009">
    <property type="protein sequence ID" value="KAK8100198.1"/>
    <property type="molecule type" value="Genomic_DNA"/>
</dbReference>
<evidence type="ECO:0000313" key="3">
    <source>
        <dbReference type="Proteomes" id="UP001392437"/>
    </source>
</evidence>
<gene>
    <name evidence="2" type="ORF">PG999_010572</name>
</gene>
<evidence type="ECO:0000313" key="2">
    <source>
        <dbReference type="EMBL" id="KAK8100198.1"/>
    </source>
</evidence>
<dbReference type="Proteomes" id="UP001392437">
    <property type="component" value="Unassembled WGS sequence"/>
</dbReference>
<sequence length="160" mass="18430">MKWFQICEQRQKEEREKVFEIQANEAKAKWFSIEVQFKAVQDQLDQHQNDLKRLKALKQQKNDVANHATAISETARSTLPAPSADSTRHDFSELLAYQPKEFIEAICGELIKLRAVDKNKLQQMDQQDLPNDAEKLAVSGLKRQLGKCIKGTEKHIDELV</sequence>
<proteinExistence type="predicted"/>
<organism evidence="2 3">
    <name type="scientific">Apiospora kogelbergensis</name>
    <dbReference type="NCBI Taxonomy" id="1337665"/>
    <lineage>
        <taxon>Eukaryota</taxon>
        <taxon>Fungi</taxon>
        <taxon>Dikarya</taxon>
        <taxon>Ascomycota</taxon>
        <taxon>Pezizomycotina</taxon>
        <taxon>Sordariomycetes</taxon>
        <taxon>Xylariomycetidae</taxon>
        <taxon>Amphisphaeriales</taxon>
        <taxon>Apiosporaceae</taxon>
        <taxon>Apiospora</taxon>
    </lineage>
</organism>
<dbReference type="AlphaFoldDB" id="A0AAW0QRV0"/>
<keyword evidence="3" id="KW-1185">Reference proteome</keyword>